<name>A0A0S3S7D1_PHAAN</name>
<evidence type="ECO:0000313" key="1">
    <source>
        <dbReference type="EMBL" id="BAT88701.1"/>
    </source>
</evidence>
<dbReference type="AlphaFoldDB" id="A0A0S3S7D1"/>
<gene>
    <name evidence="1" type="primary">Vigan.05G228100</name>
    <name evidence="1" type="ORF">VIGAN_05228100</name>
</gene>
<dbReference type="Proteomes" id="UP000291084">
    <property type="component" value="Chromosome 5"/>
</dbReference>
<accession>A0A0S3S7D1</accession>
<evidence type="ECO:0000313" key="2">
    <source>
        <dbReference type="Proteomes" id="UP000291084"/>
    </source>
</evidence>
<reference evidence="1 2" key="1">
    <citation type="journal article" date="2015" name="Sci. Rep.">
        <title>The power of single molecule real-time sequencing technology in the de novo assembly of a eukaryotic genome.</title>
        <authorList>
            <person name="Sakai H."/>
            <person name="Naito K."/>
            <person name="Ogiso-Tanaka E."/>
            <person name="Takahashi Y."/>
            <person name="Iseki K."/>
            <person name="Muto C."/>
            <person name="Satou K."/>
            <person name="Teruya K."/>
            <person name="Shiroma A."/>
            <person name="Shimoji M."/>
            <person name="Hirano T."/>
            <person name="Itoh T."/>
            <person name="Kaga A."/>
            <person name="Tomooka N."/>
        </authorList>
    </citation>
    <scope>NUCLEOTIDE SEQUENCE [LARGE SCALE GENOMIC DNA]</scope>
    <source>
        <strain evidence="2">cv. Shumari</strain>
    </source>
</reference>
<organism evidence="1 2">
    <name type="scientific">Vigna angularis var. angularis</name>
    <dbReference type="NCBI Taxonomy" id="157739"/>
    <lineage>
        <taxon>Eukaryota</taxon>
        <taxon>Viridiplantae</taxon>
        <taxon>Streptophyta</taxon>
        <taxon>Embryophyta</taxon>
        <taxon>Tracheophyta</taxon>
        <taxon>Spermatophyta</taxon>
        <taxon>Magnoliopsida</taxon>
        <taxon>eudicotyledons</taxon>
        <taxon>Gunneridae</taxon>
        <taxon>Pentapetalae</taxon>
        <taxon>rosids</taxon>
        <taxon>fabids</taxon>
        <taxon>Fabales</taxon>
        <taxon>Fabaceae</taxon>
        <taxon>Papilionoideae</taxon>
        <taxon>50 kb inversion clade</taxon>
        <taxon>NPAAA clade</taxon>
        <taxon>indigoferoid/millettioid clade</taxon>
        <taxon>Phaseoleae</taxon>
        <taxon>Vigna</taxon>
    </lineage>
</organism>
<protein>
    <submittedName>
        <fullName evidence="1">Uncharacterized protein</fullName>
    </submittedName>
</protein>
<feature type="non-terminal residue" evidence="1">
    <location>
        <position position="1"/>
    </location>
</feature>
<dbReference type="EMBL" id="AP015038">
    <property type="protein sequence ID" value="BAT88701.1"/>
    <property type="molecule type" value="Genomic_DNA"/>
</dbReference>
<keyword evidence="2" id="KW-1185">Reference proteome</keyword>
<proteinExistence type="predicted"/>
<sequence length="79" mass="9121">AVWKIKRMSESILNICNTNLPLSTQCKVTRERMHTTNITSIRLKLVPYNLLSSQHHILKGAENFLKNGLIVLKMLTKFK</sequence>